<dbReference type="NCBIfam" id="TIGR01488">
    <property type="entry name" value="HAD-SF-IB"/>
    <property type="match status" value="1"/>
</dbReference>
<dbReference type="SFLD" id="SFLDG01137">
    <property type="entry name" value="C1.6.1:_Phosphoserine_Phosphat"/>
    <property type="match status" value="1"/>
</dbReference>
<dbReference type="InterPro" id="IPR023214">
    <property type="entry name" value="HAD_sf"/>
</dbReference>
<evidence type="ECO:0000313" key="16">
    <source>
        <dbReference type="Proteomes" id="UP000183900"/>
    </source>
</evidence>
<evidence type="ECO:0000256" key="7">
    <source>
        <dbReference type="ARBA" id="ARBA00022723"/>
    </source>
</evidence>
<dbReference type="SFLD" id="SFLDG01136">
    <property type="entry name" value="C1.6:_Phosphoserine_Phosphatas"/>
    <property type="match status" value="1"/>
</dbReference>
<keyword evidence="6" id="KW-0028">Amino-acid biosynthesis</keyword>
<dbReference type="InterPro" id="IPR050582">
    <property type="entry name" value="HAD-like_SerB"/>
</dbReference>
<dbReference type="EMBL" id="CYHE01000001">
    <property type="protein sequence ID" value="CUA91917.1"/>
    <property type="molecule type" value="Genomic_DNA"/>
</dbReference>
<dbReference type="InterPro" id="IPR004469">
    <property type="entry name" value="PSP"/>
</dbReference>
<accession>A0A0K6HLI3</accession>
<evidence type="ECO:0000256" key="9">
    <source>
        <dbReference type="ARBA" id="ARBA00022842"/>
    </source>
</evidence>
<dbReference type="OrthoDB" id="9792539at2"/>
<gene>
    <name evidence="15" type="ORF">Ga0061067_101170</name>
</gene>
<dbReference type="InterPro" id="IPR036412">
    <property type="entry name" value="HAD-like_sf"/>
</dbReference>
<dbReference type="RefSeq" id="WP_055453943.1">
    <property type="nucleotide sequence ID" value="NZ_CYHE01000001.1"/>
</dbReference>
<evidence type="ECO:0000256" key="3">
    <source>
        <dbReference type="ARBA" id="ARBA00009184"/>
    </source>
</evidence>
<comment type="cofactor">
    <cofactor evidence="1">
        <name>Mg(2+)</name>
        <dbReference type="ChEBI" id="CHEBI:18420"/>
    </cofactor>
</comment>
<evidence type="ECO:0000256" key="14">
    <source>
        <dbReference type="PIRSR" id="PIRSR604469-1"/>
    </source>
</evidence>
<dbReference type="AlphaFoldDB" id="A0A0K6HLI3"/>
<protein>
    <recommendedName>
        <fullName evidence="5">Phosphoserine phosphatase</fullName>
        <ecNumber evidence="4">3.1.3.3</ecNumber>
    </recommendedName>
    <alternativeName>
        <fullName evidence="11">O-phosphoserine phosphohydrolase</fullName>
    </alternativeName>
</protein>
<keyword evidence="16" id="KW-1185">Reference proteome</keyword>
<dbReference type="GO" id="GO:0006564">
    <property type="term" value="P:L-serine biosynthetic process"/>
    <property type="evidence" value="ECO:0007669"/>
    <property type="project" value="UniProtKB-KW"/>
</dbReference>
<proteinExistence type="inferred from homology"/>
<dbReference type="GO" id="GO:0000287">
    <property type="term" value="F:magnesium ion binding"/>
    <property type="evidence" value="ECO:0007669"/>
    <property type="project" value="TreeGrafter"/>
</dbReference>
<feature type="active site" description="Nucleophile" evidence="14">
    <location>
        <position position="88"/>
    </location>
</feature>
<evidence type="ECO:0000256" key="4">
    <source>
        <dbReference type="ARBA" id="ARBA00012640"/>
    </source>
</evidence>
<dbReference type="PANTHER" id="PTHR43344">
    <property type="entry name" value="PHOSPHOSERINE PHOSPHATASE"/>
    <property type="match status" value="1"/>
</dbReference>
<evidence type="ECO:0000256" key="10">
    <source>
        <dbReference type="ARBA" id="ARBA00023299"/>
    </source>
</evidence>
<comment type="catalytic activity">
    <reaction evidence="12">
        <text>O-phospho-L-serine + H2O = L-serine + phosphate</text>
        <dbReference type="Rhea" id="RHEA:21208"/>
        <dbReference type="ChEBI" id="CHEBI:15377"/>
        <dbReference type="ChEBI" id="CHEBI:33384"/>
        <dbReference type="ChEBI" id="CHEBI:43474"/>
        <dbReference type="ChEBI" id="CHEBI:57524"/>
        <dbReference type="EC" id="3.1.3.3"/>
    </reaction>
</comment>
<dbReference type="Gene3D" id="3.40.50.1000">
    <property type="entry name" value="HAD superfamily/HAD-like"/>
    <property type="match status" value="1"/>
</dbReference>
<evidence type="ECO:0000256" key="8">
    <source>
        <dbReference type="ARBA" id="ARBA00022801"/>
    </source>
</evidence>
<keyword evidence="8" id="KW-0378">Hydrolase</keyword>
<dbReference type="PANTHER" id="PTHR43344:SF2">
    <property type="entry name" value="PHOSPHOSERINE PHOSPHATASE"/>
    <property type="match status" value="1"/>
</dbReference>
<keyword evidence="10" id="KW-0718">Serine biosynthesis</keyword>
<keyword evidence="9" id="KW-0460">Magnesium</keyword>
<name>A0A0K6HLI3_9HYPH</name>
<dbReference type="GO" id="GO:0005737">
    <property type="term" value="C:cytoplasm"/>
    <property type="evidence" value="ECO:0007669"/>
    <property type="project" value="TreeGrafter"/>
</dbReference>
<comment type="similarity">
    <text evidence="3">Belongs to the HAD-like hydrolase superfamily. SerB family.</text>
</comment>
<dbReference type="CDD" id="cd07500">
    <property type="entry name" value="HAD_PSP"/>
    <property type="match status" value="1"/>
</dbReference>
<dbReference type="SFLD" id="SFLDF00029">
    <property type="entry name" value="phosphoserine_phosphatase"/>
    <property type="match status" value="1"/>
</dbReference>
<comment type="catalytic activity">
    <reaction evidence="13">
        <text>O-phospho-D-serine + H2O = D-serine + phosphate</text>
        <dbReference type="Rhea" id="RHEA:24873"/>
        <dbReference type="ChEBI" id="CHEBI:15377"/>
        <dbReference type="ChEBI" id="CHEBI:35247"/>
        <dbReference type="ChEBI" id="CHEBI:43474"/>
        <dbReference type="ChEBI" id="CHEBI:58680"/>
        <dbReference type="EC" id="3.1.3.3"/>
    </reaction>
</comment>
<evidence type="ECO:0000256" key="12">
    <source>
        <dbReference type="ARBA" id="ARBA00048138"/>
    </source>
</evidence>
<evidence type="ECO:0000313" key="15">
    <source>
        <dbReference type="EMBL" id="CUA91917.1"/>
    </source>
</evidence>
<dbReference type="NCBIfam" id="TIGR00338">
    <property type="entry name" value="serB"/>
    <property type="match status" value="1"/>
</dbReference>
<evidence type="ECO:0000256" key="11">
    <source>
        <dbReference type="ARBA" id="ARBA00031693"/>
    </source>
</evidence>
<dbReference type="SFLD" id="SFLDS00003">
    <property type="entry name" value="Haloacid_Dehalogenase"/>
    <property type="match status" value="1"/>
</dbReference>
<evidence type="ECO:0000256" key="6">
    <source>
        <dbReference type="ARBA" id="ARBA00022605"/>
    </source>
</evidence>
<organism evidence="15 16">
    <name type="scientific">Pannonibacter indicus</name>
    <dbReference type="NCBI Taxonomy" id="466044"/>
    <lineage>
        <taxon>Bacteria</taxon>
        <taxon>Pseudomonadati</taxon>
        <taxon>Pseudomonadota</taxon>
        <taxon>Alphaproteobacteria</taxon>
        <taxon>Hyphomicrobiales</taxon>
        <taxon>Stappiaceae</taxon>
        <taxon>Pannonibacter</taxon>
    </lineage>
</organism>
<dbReference type="SUPFAM" id="SSF56784">
    <property type="entry name" value="HAD-like"/>
    <property type="match status" value="1"/>
</dbReference>
<dbReference type="UniPathway" id="UPA00135">
    <property type="reaction ID" value="UER00198"/>
</dbReference>
<evidence type="ECO:0000256" key="5">
    <source>
        <dbReference type="ARBA" id="ARBA00015196"/>
    </source>
</evidence>
<evidence type="ECO:0000256" key="1">
    <source>
        <dbReference type="ARBA" id="ARBA00001946"/>
    </source>
</evidence>
<dbReference type="Proteomes" id="UP000183900">
    <property type="component" value="Unassembled WGS sequence"/>
</dbReference>
<dbReference type="GO" id="GO:0036424">
    <property type="term" value="F:L-phosphoserine phosphatase activity"/>
    <property type="evidence" value="ECO:0007669"/>
    <property type="project" value="InterPro"/>
</dbReference>
<dbReference type="EC" id="3.1.3.3" evidence="4"/>
<sequence length="297" mass="31501">MPSLVATLVSNPAFPALDDTFLAEAARLLNSADAPALLSPGVAADLSVGLELPARDVEARLRALAGTRPVDVFVQPAEGRRKRLLIADMDSTMIGQECIDELAAELGLKDHIAAITERAMRGEIEFEPALRERVGLLKGLPVAAVADVLDKRITLMPGAVALVRTMKANGAYCALVSGGFTLFTGPVAERIGFDENRANILEHADGQLSGTVREPILGREAKRERLEQLVAEKGLAFGETMAVGDGANDLAMIARAGVGVAYHAKPKVAAEADMRVDHGDLTALLFIQGYRLQDFAA</sequence>
<evidence type="ECO:0000256" key="2">
    <source>
        <dbReference type="ARBA" id="ARBA00005135"/>
    </source>
</evidence>
<evidence type="ECO:0000256" key="13">
    <source>
        <dbReference type="ARBA" id="ARBA00048523"/>
    </source>
</evidence>
<keyword evidence="7" id="KW-0479">Metal-binding</keyword>
<reference evidence="16" key="1">
    <citation type="submission" date="2015-08" db="EMBL/GenBank/DDBJ databases">
        <authorList>
            <person name="Varghese N."/>
        </authorList>
    </citation>
    <scope>NUCLEOTIDE SEQUENCE [LARGE SCALE GENOMIC DNA]</scope>
    <source>
        <strain evidence="16">DSM 23407</strain>
    </source>
</reference>
<feature type="active site" description="Proton donor" evidence="14">
    <location>
        <position position="90"/>
    </location>
</feature>
<comment type="pathway">
    <text evidence="2">Amino-acid biosynthesis; L-serine biosynthesis; L-serine from 3-phospho-D-glycerate: step 3/3.</text>
</comment>
<dbReference type="Pfam" id="PF12710">
    <property type="entry name" value="HAD"/>
    <property type="match status" value="1"/>
</dbReference>